<feature type="domain" description="SCP" evidence="1">
    <location>
        <begin position="27"/>
        <end position="195"/>
    </location>
</feature>
<dbReference type="EMBL" id="JARKHS020014720">
    <property type="protein sequence ID" value="KAK8774989.1"/>
    <property type="molecule type" value="Genomic_DNA"/>
</dbReference>
<gene>
    <name evidence="2" type="ORF">V5799_010476</name>
</gene>
<evidence type="ECO:0000259" key="1">
    <source>
        <dbReference type="SMART" id="SM00198"/>
    </source>
</evidence>
<dbReference type="PRINTS" id="PR00837">
    <property type="entry name" value="V5TPXLIKE"/>
</dbReference>
<dbReference type="SMART" id="SM00198">
    <property type="entry name" value="SCP"/>
    <property type="match status" value="1"/>
</dbReference>
<evidence type="ECO:0000313" key="3">
    <source>
        <dbReference type="Proteomes" id="UP001321473"/>
    </source>
</evidence>
<accession>A0AAQ4EJJ5</accession>
<dbReference type="AlphaFoldDB" id="A0AAQ4EJJ5"/>
<dbReference type="InterPro" id="IPR001283">
    <property type="entry name" value="CRISP-related"/>
</dbReference>
<keyword evidence="3" id="KW-1185">Reference proteome</keyword>
<organism evidence="2 3">
    <name type="scientific">Amblyomma americanum</name>
    <name type="common">Lone star tick</name>
    <dbReference type="NCBI Taxonomy" id="6943"/>
    <lineage>
        <taxon>Eukaryota</taxon>
        <taxon>Metazoa</taxon>
        <taxon>Ecdysozoa</taxon>
        <taxon>Arthropoda</taxon>
        <taxon>Chelicerata</taxon>
        <taxon>Arachnida</taxon>
        <taxon>Acari</taxon>
        <taxon>Parasitiformes</taxon>
        <taxon>Ixodida</taxon>
        <taxon>Ixodoidea</taxon>
        <taxon>Ixodidae</taxon>
        <taxon>Amblyomminae</taxon>
        <taxon>Amblyomma</taxon>
    </lineage>
</organism>
<dbReference type="SUPFAM" id="SSF55797">
    <property type="entry name" value="PR-1-like"/>
    <property type="match status" value="1"/>
</dbReference>
<dbReference type="Pfam" id="PF00188">
    <property type="entry name" value="CAP"/>
    <property type="match status" value="1"/>
</dbReference>
<dbReference type="Gene3D" id="3.40.33.10">
    <property type="entry name" value="CAP"/>
    <property type="match status" value="1"/>
</dbReference>
<proteinExistence type="predicted"/>
<dbReference type="InterPro" id="IPR035940">
    <property type="entry name" value="CAP_sf"/>
</dbReference>
<evidence type="ECO:0000313" key="2">
    <source>
        <dbReference type="EMBL" id="KAK8774989.1"/>
    </source>
</evidence>
<dbReference type="Proteomes" id="UP001321473">
    <property type="component" value="Unassembled WGS sequence"/>
</dbReference>
<comment type="caution">
    <text evidence="2">The sequence shown here is derived from an EMBL/GenBank/DDBJ whole genome shotgun (WGS) entry which is preliminary data.</text>
</comment>
<sequence>MASHTLCSEKYFSYCYSDKSETRPWTTDILWLHNQYRIQLALGHLAHFPATGNMLQMRWDNQLAEVAQALAERSSTPEGIVSHDRPDDRTTLTFLKVGQNMFIQRAAFKANVAINWRFVVQEKRLYSSSKREKYDAVQGAKYFTRIAWARSYAVGCYFTYNFADPNVQKSNARNEGAFRMFIYVCNYAPAGKVIDKELHRPGPSCSLCSEDTACNKTSAG</sequence>
<dbReference type="CDD" id="cd05380">
    <property type="entry name" value="CAP_euk"/>
    <property type="match status" value="1"/>
</dbReference>
<dbReference type="InterPro" id="IPR014044">
    <property type="entry name" value="CAP_dom"/>
</dbReference>
<name>A0AAQ4EJJ5_AMBAM</name>
<protein>
    <recommendedName>
        <fullName evidence="1">SCP domain-containing protein</fullName>
    </recommendedName>
</protein>
<reference evidence="2 3" key="1">
    <citation type="journal article" date="2023" name="Arcadia Sci">
        <title>De novo assembly of a long-read Amblyomma americanum tick genome.</title>
        <authorList>
            <person name="Chou S."/>
            <person name="Poskanzer K.E."/>
            <person name="Rollins M."/>
            <person name="Thuy-Boun P.S."/>
        </authorList>
    </citation>
    <scope>NUCLEOTIDE SEQUENCE [LARGE SCALE GENOMIC DNA]</scope>
    <source>
        <strain evidence="2">F_SG_1</strain>
        <tissue evidence="2">Salivary glands</tissue>
    </source>
</reference>
<dbReference type="PANTHER" id="PTHR10334">
    <property type="entry name" value="CYSTEINE-RICH SECRETORY PROTEIN-RELATED"/>
    <property type="match status" value="1"/>
</dbReference>